<dbReference type="GO" id="GO:0005078">
    <property type="term" value="F:MAP-kinase scaffold activity"/>
    <property type="evidence" value="ECO:0007669"/>
    <property type="project" value="InterPro"/>
</dbReference>
<dbReference type="GeneTree" id="ENSGT00940000153496"/>
<evidence type="ECO:0000256" key="12">
    <source>
        <dbReference type="ARBA" id="ARBA00075367"/>
    </source>
</evidence>
<keyword evidence="6" id="KW-0007">Acetylation</keyword>
<reference evidence="19" key="1">
    <citation type="submission" date="2023-05" db="EMBL/GenBank/DDBJ databases">
        <title>High-quality long-read genome of Scophthalmus maximus.</title>
        <authorList>
            <person name="Lien S."/>
            <person name="Martinez P."/>
        </authorList>
    </citation>
    <scope>NUCLEOTIDE SEQUENCE [LARGE SCALE GENOMIC DNA]</scope>
</reference>
<dbReference type="InterPro" id="IPR034744">
    <property type="entry name" value="RH2"/>
</dbReference>
<proteinExistence type="inferred from homology"/>
<evidence type="ECO:0000256" key="16">
    <source>
        <dbReference type="SAM" id="MobiDB-lite"/>
    </source>
</evidence>
<feature type="compositionally biased region" description="Polar residues" evidence="16">
    <location>
        <begin position="903"/>
        <end position="917"/>
    </location>
</feature>
<name>A0A8D3AIM1_SCOMX</name>
<dbReference type="InterPro" id="IPR034743">
    <property type="entry name" value="RH1"/>
</dbReference>
<keyword evidence="5" id="KW-0597">Phosphoprotein</keyword>
<gene>
    <name evidence="19" type="primary">spag9a</name>
</gene>
<dbReference type="Pfam" id="PF09744">
    <property type="entry name" value="RH1"/>
    <property type="match status" value="1"/>
</dbReference>
<evidence type="ECO:0000313" key="19">
    <source>
        <dbReference type="Ensembl" id="ENSSMAP00000018818.2"/>
    </source>
</evidence>
<evidence type="ECO:0000256" key="4">
    <source>
        <dbReference type="ARBA" id="ARBA00022490"/>
    </source>
</evidence>
<evidence type="ECO:0000256" key="8">
    <source>
        <dbReference type="ARBA" id="ARBA00023136"/>
    </source>
</evidence>
<dbReference type="GO" id="GO:0048471">
    <property type="term" value="C:perinuclear region of cytoplasm"/>
    <property type="evidence" value="ECO:0007669"/>
    <property type="project" value="UniProtKB-SubCell"/>
</dbReference>
<feature type="coiled-coil region" evidence="15">
    <location>
        <begin position="60"/>
        <end position="161"/>
    </location>
</feature>
<protein>
    <recommendedName>
        <fullName evidence="11">C-Jun-amino-terminal kinase-interacting protein 4</fullName>
    </recommendedName>
    <alternativeName>
        <fullName evidence="13">JNK-associated leucine-zipper protein</fullName>
    </alternativeName>
    <alternativeName>
        <fullName evidence="14">Mitogen-activated protein kinase 8-interacting protein 4</fullName>
    </alternativeName>
    <alternativeName>
        <fullName evidence="12">Sperm-associated antigen 9</fullName>
    </alternativeName>
</protein>
<dbReference type="GO" id="GO:0008432">
    <property type="term" value="F:JUN kinase binding"/>
    <property type="evidence" value="ECO:0007669"/>
    <property type="project" value="TreeGrafter"/>
</dbReference>
<evidence type="ECO:0000256" key="9">
    <source>
        <dbReference type="ARBA" id="ARBA00023228"/>
    </source>
</evidence>
<evidence type="ECO:0000256" key="3">
    <source>
        <dbReference type="ARBA" id="ARBA00009866"/>
    </source>
</evidence>
<dbReference type="FunFam" id="1.20.5.1000:FF:000001">
    <property type="entry name" value="C-Jun-amino-terminal kinase-interacting protein 3 isoform X2"/>
    <property type="match status" value="1"/>
</dbReference>
<dbReference type="PANTHER" id="PTHR13886:SF2">
    <property type="entry name" value="C-JUN-AMINO-TERMINAL KINASE-INTERACTING PROTEIN 4"/>
    <property type="match status" value="1"/>
</dbReference>
<dbReference type="Proteomes" id="UP000694558">
    <property type="component" value="Chromosome 19"/>
</dbReference>
<feature type="region of interest" description="Disordered" evidence="16">
    <location>
        <begin position="205"/>
        <end position="327"/>
    </location>
</feature>
<evidence type="ECO:0000256" key="14">
    <source>
        <dbReference type="ARBA" id="ARBA00078388"/>
    </source>
</evidence>
<dbReference type="FunFam" id="1.20.58.1770:FF:000001">
    <property type="entry name" value="C-Jun-amino-terminal kinase-interacting protein 3 isoform X1"/>
    <property type="match status" value="1"/>
</dbReference>
<feature type="region of interest" description="Disordered" evidence="16">
    <location>
        <begin position="1247"/>
        <end position="1274"/>
    </location>
</feature>
<evidence type="ECO:0000256" key="7">
    <source>
        <dbReference type="ARBA" id="ARBA00023054"/>
    </source>
</evidence>
<dbReference type="GO" id="GO:0005829">
    <property type="term" value="C:cytosol"/>
    <property type="evidence" value="ECO:0007669"/>
    <property type="project" value="UniProtKB-ARBA"/>
</dbReference>
<feature type="region of interest" description="Disordered" evidence="16">
    <location>
        <begin position="1206"/>
        <end position="1232"/>
    </location>
</feature>
<keyword evidence="9" id="KW-0458">Lysosome</keyword>
<feature type="coiled-coil region" evidence="15">
    <location>
        <begin position="417"/>
        <end position="514"/>
    </location>
</feature>
<dbReference type="SUPFAM" id="SSF50978">
    <property type="entry name" value="WD40 repeat-like"/>
    <property type="match status" value="1"/>
</dbReference>
<comment type="subcellular location">
    <subcellularLocation>
        <location evidence="1">Cytoplasm</location>
        <location evidence="1">Perinuclear region</location>
    </subcellularLocation>
    <subcellularLocation>
        <location evidence="2">Lysosome membrane</location>
    </subcellularLocation>
</comment>
<sequence>MELEDGVVYQDDPGTSAMMSERVSGLANSIYREFERLIGQYDEDVVKELMPLVVAVLENLDSVFAENQEHEVELELLKEDNEQLITQYEREKALRKHAEEKFIEFEDTHEQEKKDLQNHVDRMESHSRQLELKIKNHADQIGRLEERELELKKEYNSLHQRHTEMIHNYMEHVERIKLQQINETSESSAAGRVRRERPLSLGIFPSSGGASLLIPDPQARAETPGTEGWRLTDTTQPRSNTSLKLDFVDPPKEREGKSAQDSTWGNSLADDCKDELSDLPGSKSATPMSTAASDAEREGGNSKSAEVQAAPGTRSISVGLPENEDSSDMQDIIESTPELDMDLAGYKLCSTPTKGIENMAFDRNTESLFEELSSAGTGLIGDVDEGADLLGMGREVENLIQENSQLLETKNALNVVNKDLILKLDELTCEKEMLQGELEAVLQAKAKLEDKSREVEEELKKVRLEMEEVKQKTKEEEDSDVPTAQRKRFTRVEMARVLMERNQYKERLMELQEAVRWTEMIRASRENPTLTEKKKSSIWQFFSRLFSSSSSAPAVKKVESQSNVKYNTPCGMVKRSSTFSQFPTEKSKTFDFLNEEKDQCSSPSRKEQKRAQYRQVKAHMQKEDGRLTAHGWSLPSKCKVANGGQMENKINLPVPVYLRPLDQTDASMKLWCAAGVNLSGGRISDLPKQTKGSQISLDQLEQENKDQEKVEQEKELMLQDEVSGRVWVCTSTHSSTKVMVLDASQPSDLLDSFYACNTHVVCIASVPGVLETDYPAGEEVPHDLDASQGDRVSLAGSVASVGSTGSDGAMAAEGTTAIPQTASSGFTDQPAEHSAISGSVELSRETSPAEDGVPTAEEATEATEANAGVGEEGEDDQGAEQNQPGIYTEHVFTDPLGVGPTDSLPTDTRSGSGQDGVTSFPKDSEPPEGEALRMSSALPTMWLGAQNGCLYVHSSVARWRKCLHAIKLKDSILGIVHVKGRVLVALADGTLAIFHRSIDGQWDLTNYHLLDLGRPHHSIRCMTVVHDKVWCGYRNKIYVIQPTAMRIEKSFDAHPRKESQVRQLAWVGDGIWVSIRLDSTLRLFHAHTFQHLQDVDIEPYVSKMLGTGKLGFSFVRITALVVSCSRLWVGTGNGVIISIPLSEANKTTGIVPNRPGSAVRVYGDDGSDCAMPGSFVPYCSMAHAQLCFHGHRDAVKFFVTVPGQAMPPPGGADSGSDDPPSESSDTVTSEPKTYLVMSGGEGYIDFRMGDEGGVLDGLSEPTANQQSAPTKAERSHLIVWQVTASND</sequence>
<dbReference type="InterPro" id="IPR032486">
    <property type="entry name" value="JIP_LZII"/>
</dbReference>
<evidence type="ECO:0000259" key="18">
    <source>
        <dbReference type="PROSITE" id="PS51777"/>
    </source>
</evidence>
<dbReference type="Gene3D" id="1.20.5.1000">
    <property type="entry name" value="arf6 gtpase in complex with a specific effector, jip4"/>
    <property type="match status" value="1"/>
</dbReference>
<feature type="domain" description="RH2" evidence="18">
    <location>
        <begin position="486"/>
        <end position="557"/>
    </location>
</feature>
<evidence type="ECO:0000256" key="13">
    <source>
        <dbReference type="ARBA" id="ARBA00077184"/>
    </source>
</evidence>
<dbReference type="GO" id="GO:0019894">
    <property type="term" value="F:kinesin binding"/>
    <property type="evidence" value="ECO:0007669"/>
    <property type="project" value="TreeGrafter"/>
</dbReference>
<keyword evidence="4" id="KW-0963">Cytoplasm</keyword>
<evidence type="ECO:0000256" key="11">
    <source>
        <dbReference type="ARBA" id="ARBA00071160"/>
    </source>
</evidence>
<dbReference type="Ensembl" id="ENSSMAT00000019055.2">
    <property type="protein sequence ID" value="ENSSMAP00000018818.2"/>
    <property type="gene ID" value="ENSSMAG00000011346.2"/>
</dbReference>
<feature type="compositionally biased region" description="Basic and acidic residues" evidence="16">
    <location>
        <begin position="246"/>
        <end position="258"/>
    </location>
</feature>
<organism evidence="19 20">
    <name type="scientific">Scophthalmus maximus</name>
    <name type="common">Turbot</name>
    <name type="synonym">Psetta maxima</name>
    <dbReference type="NCBI Taxonomy" id="52904"/>
    <lineage>
        <taxon>Eukaryota</taxon>
        <taxon>Metazoa</taxon>
        <taxon>Chordata</taxon>
        <taxon>Craniata</taxon>
        <taxon>Vertebrata</taxon>
        <taxon>Euteleostomi</taxon>
        <taxon>Actinopterygii</taxon>
        <taxon>Neopterygii</taxon>
        <taxon>Teleostei</taxon>
        <taxon>Neoteleostei</taxon>
        <taxon>Acanthomorphata</taxon>
        <taxon>Carangaria</taxon>
        <taxon>Pleuronectiformes</taxon>
        <taxon>Pleuronectoidei</taxon>
        <taxon>Scophthalmidae</taxon>
        <taxon>Scophthalmus</taxon>
    </lineage>
</organism>
<dbReference type="GO" id="GO:0016192">
    <property type="term" value="P:vesicle-mediated transport"/>
    <property type="evidence" value="ECO:0007669"/>
    <property type="project" value="TreeGrafter"/>
</dbReference>
<dbReference type="Gene3D" id="1.20.58.1770">
    <property type="match status" value="1"/>
</dbReference>
<dbReference type="InterPro" id="IPR039911">
    <property type="entry name" value="JIP3/JIP4"/>
</dbReference>
<feature type="domain" description="RH1" evidence="17">
    <location>
        <begin position="6"/>
        <end position="94"/>
    </location>
</feature>
<dbReference type="PANTHER" id="PTHR13886">
    <property type="entry name" value="JNK/SAPK-ASSOCIATED PROTEIN"/>
    <property type="match status" value="1"/>
</dbReference>
<evidence type="ECO:0000313" key="20">
    <source>
        <dbReference type="Proteomes" id="UP000694558"/>
    </source>
</evidence>
<feature type="compositionally biased region" description="Polar residues" evidence="16">
    <location>
        <begin position="283"/>
        <end position="292"/>
    </location>
</feature>
<dbReference type="GO" id="GO:0005765">
    <property type="term" value="C:lysosomal membrane"/>
    <property type="evidence" value="ECO:0007669"/>
    <property type="project" value="UniProtKB-SubCell"/>
</dbReference>
<feature type="compositionally biased region" description="Polar residues" evidence="16">
    <location>
        <begin position="232"/>
        <end position="243"/>
    </location>
</feature>
<reference evidence="19" key="2">
    <citation type="submission" date="2025-08" db="UniProtKB">
        <authorList>
            <consortium name="Ensembl"/>
        </authorList>
    </citation>
    <scope>IDENTIFICATION</scope>
</reference>
<accession>A0A8D3AIM1</accession>
<dbReference type="InterPro" id="IPR036322">
    <property type="entry name" value="WD40_repeat_dom_sf"/>
</dbReference>
<evidence type="ECO:0000256" key="5">
    <source>
        <dbReference type="ARBA" id="ARBA00022553"/>
    </source>
</evidence>
<feature type="region of interest" description="Disordered" evidence="16">
    <location>
        <begin position="820"/>
        <end position="931"/>
    </location>
</feature>
<dbReference type="FunFam" id="2.130.10.10:FF:000700">
    <property type="entry name" value="Sperm-associated antigen 9a"/>
    <property type="match status" value="1"/>
</dbReference>
<keyword evidence="8" id="KW-0472">Membrane</keyword>
<evidence type="ECO:0000256" key="1">
    <source>
        <dbReference type="ARBA" id="ARBA00004556"/>
    </source>
</evidence>
<dbReference type="PROSITE" id="PS51776">
    <property type="entry name" value="RH1"/>
    <property type="match status" value="1"/>
</dbReference>
<comment type="function">
    <text evidence="10">The JNK-interacting protein (JIP) group of scaffold proteins selectively mediates JNK signaling by aggregating specific components of the MAPK cascade to form a functional JNK signaling module. Regulates lysosomal positioning by acting as an adapter protein which links PIP4P1-positive lysosomes to the dynein-dynactin complex. Assists PIKFYVE selective functionality in microtubule-based endosome-to-TGN trafficking.</text>
</comment>
<evidence type="ECO:0000256" key="10">
    <source>
        <dbReference type="ARBA" id="ARBA00056878"/>
    </source>
</evidence>
<dbReference type="GO" id="GO:0030159">
    <property type="term" value="F:signaling receptor complex adaptor activity"/>
    <property type="evidence" value="ECO:0007669"/>
    <property type="project" value="TreeGrafter"/>
</dbReference>
<dbReference type="PROSITE" id="PS51777">
    <property type="entry name" value="RH2"/>
    <property type="match status" value="1"/>
</dbReference>
<keyword evidence="7 15" id="KW-0175">Coiled coil</keyword>
<evidence type="ECO:0000256" key="2">
    <source>
        <dbReference type="ARBA" id="ARBA00004656"/>
    </source>
</evidence>
<comment type="similarity">
    <text evidence="3">Belongs to the JIP scaffold family.</text>
</comment>
<dbReference type="Pfam" id="PF19056">
    <property type="entry name" value="WD40_2"/>
    <property type="match status" value="1"/>
</dbReference>
<evidence type="ECO:0000256" key="15">
    <source>
        <dbReference type="SAM" id="Coils"/>
    </source>
</evidence>
<evidence type="ECO:0000259" key="17">
    <source>
        <dbReference type="PROSITE" id="PS51776"/>
    </source>
</evidence>
<evidence type="ECO:0000256" key="6">
    <source>
        <dbReference type="ARBA" id="ARBA00022990"/>
    </source>
</evidence>
<dbReference type="Pfam" id="PF16471">
    <property type="entry name" value="JIP_LZII"/>
    <property type="match status" value="1"/>
</dbReference>